<feature type="domain" description="Importin N-terminal" evidence="5">
    <location>
        <begin position="26"/>
        <end position="98"/>
    </location>
</feature>
<evidence type="ECO:0000256" key="4">
    <source>
        <dbReference type="SAM" id="MobiDB-lite"/>
    </source>
</evidence>
<feature type="region of interest" description="Disordered" evidence="4">
    <location>
        <begin position="416"/>
        <end position="439"/>
    </location>
</feature>
<dbReference type="InterPro" id="IPR016024">
    <property type="entry name" value="ARM-type_fold"/>
</dbReference>
<name>A0A1U8B562_NELNU</name>
<dbReference type="InterPro" id="IPR001494">
    <property type="entry name" value="Importin-beta_N"/>
</dbReference>
<evidence type="ECO:0000256" key="1">
    <source>
        <dbReference type="ARBA" id="ARBA00004123"/>
    </source>
</evidence>
<evidence type="ECO:0000256" key="2">
    <source>
        <dbReference type="ARBA" id="ARBA00022448"/>
    </source>
</evidence>
<keyword evidence="3" id="KW-0539">Nucleus</keyword>
<keyword evidence="2" id="KW-0813">Transport</keyword>
<dbReference type="GO" id="GO:0031267">
    <property type="term" value="F:small GTPase binding"/>
    <property type="evidence" value="ECO:0007669"/>
    <property type="project" value="InterPro"/>
</dbReference>
<keyword evidence="6" id="KW-1185">Reference proteome</keyword>
<feature type="region of interest" description="Disordered" evidence="4">
    <location>
        <begin position="857"/>
        <end position="903"/>
    </location>
</feature>
<dbReference type="Gene3D" id="1.25.10.10">
    <property type="entry name" value="Leucine-rich Repeat Variant"/>
    <property type="match status" value="1"/>
</dbReference>
<dbReference type="RefSeq" id="XP_010270926.1">
    <property type="nucleotide sequence ID" value="XM_010272624.2"/>
</dbReference>
<feature type="compositionally biased region" description="Acidic residues" evidence="4">
    <location>
        <begin position="859"/>
        <end position="901"/>
    </location>
</feature>
<dbReference type="PROSITE" id="PS50166">
    <property type="entry name" value="IMPORTIN_B_NT"/>
    <property type="match status" value="1"/>
</dbReference>
<evidence type="ECO:0000313" key="7">
    <source>
        <dbReference type="RefSeq" id="XP_010270926.1"/>
    </source>
</evidence>
<gene>
    <name evidence="7" type="primary">LOC104607106</name>
</gene>
<dbReference type="SUPFAM" id="SSF48371">
    <property type="entry name" value="ARM repeat"/>
    <property type="match status" value="1"/>
</dbReference>
<dbReference type="InterPro" id="IPR011989">
    <property type="entry name" value="ARM-like"/>
</dbReference>
<evidence type="ECO:0000259" key="5">
    <source>
        <dbReference type="PROSITE" id="PS50166"/>
    </source>
</evidence>
<evidence type="ECO:0000256" key="3">
    <source>
        <dbReference type="ARBA" id="ARBA00023242"/>
    </source>
</evidence>
<comment type="subcellular location">
    <subcellularLocation>
        <location evidence="1">Nucleus</location>
    </subcellularLocation>
</comment>
<sequence>MEPLISQLAKLFNDTLSPDDTVVRSATEVLDRLSLLPEFPFSLISIATGGENQGQRIAAATYLKNFTRRHFDGNDPSTKISKDFRSSLFHALLQVEPSVLKVLVEAFRIVVVAEFVKENSWPELVPELRSVIQCSNLVNEGPGSQWNTINALTVLHTIIRPFQYFLNPKLAREPVPPQLELIAKEILVPLLSVFHNFIEKVISTQGRTETEIDKMFLIICKCMYFAVRSYMPLDLAPMLPTFCRDLFKFLDSLAFDGRMTGEDGYLLRLKTGKRGLLVFCALITRHRKYSDKLMPEMMSCVSRIVKYSHNISKLDFLSERIVSLAFDVISHVLETGPGWRLVSPHFTSLMESAIFPALTMNDKDASEWEEDADEYMRKNLPSDLEEISGWKEDLFTARKSAINLLGVISMSKGPPVVTSANNTASSKRKKSEKNKRREQKSSIGELLVLPFLSKFSIPSDVTLCQTEVSNNYFGVLMAYGGLQDFLREQSPGYTAALIRSRVLPLYSLLPPPPYLLATANWILGELAPCLSQVVERGFTALATMAQIWEDSVPEETKQNESGEKWSSGWKNMAGAFSVLLQQAWIRPVQPMEDISHTTSLPSCIDGASKLLLSILRSVSEAGMISELKISELLVAWADVIADWHAWEDVEDLSIFECIKEVVSLDRKYQLKNFLVQGIPSPPGPPVSQQSIIEGIGAFISEAISQYPSATWRACSCVHLLLHVPRFMLGSEGVKQSLAVTFSRAAFSRFKELQSKPCALWKPLLLAIASCYLCNPDIVEKILEKDVDKGFTVWVSSLGYICTSSFEPGLSAESEIKLIVMTLAKVVERLLGPTGGPGGELVQDCFVWLMEAAIRLKEVQEEDEDENDGEEEKDEDETDDDDDDDDDDEDSEDNEREETEQEFLDRYANAALALENGMAVEEGDAEDQNQEIELGELGEVDQQRVVLTLIERNHHVFVQGKTLPPQLIRGFLNTFPEYASFFQHLQ</sequence>
<dbReference type="GO" id="GO:0005634">
    <property type="term" value="C:nucleus"/>
    <property type="evidence" value="ECO:0007669"/>
    <property type="project" value="UniProtKB-SubCell"/>
</dbReference>
<dbReference type="AlphaFoldDB" id="A0A1U8B562"/>
<organism evidence="6 7">
    <name type="scientific">Nelumbo nucifera</name>
    <name type="common">Sacred lotus</name>
    <dbReference type="NCBI Taxonomy" id="4432"/>
    <lineage>
        <taxon>Eukaryota</taxon>
        <taxon>Viridiplantae</taxon>
        <taxon>Streptophyta</taxon>
        <taxon>Embryophyta</taxon>
        <taxon>Tracheophyta</taxon>
        <taxon>Spermatophyta</taxon>
        <taxon>Magnoliopsida</taxon>
        <taxon>Proteales</taxon>
        <taxon>Nelumbonaceae</taxon>
        <taxon>Nelumbo</taxon>
    </lineage>
</organism>
<accession>A0A1U8B562</accession>
<dbReference type="OrthoDB" id="3268246at2759"/>
<feature type="compositionally biased region" description="Basic residues" evidence="4">
    <location>
        <begin position="426"/>
        <end position="438"/>
    </location>
</feature>
<dbReference type="PANTHER" id="PTHR10997:SF29">
    <property type="entry name" value="ARM REPEAT SUPERFAMILY PROTEIN"/>
    <property type="match status" value="1"/>
</dbReference>
<protein>
    <submittedName>
        <fullName evidence="7">Importin beta-like SAD2 homolog isoform X2</fullName>
    </submittedName>
</protein>
<dbReference type="Pfam" id="PF03810">
    <property type="entry name" value="IBN_N"/>
    <property type="match status" value="1"/>
</dbReference>
<dbReference type="PANTHER" id="PTHR10997">
    <property type="entry name" value="IMPORTIN-7, 8, 11"/>
    <property type="match status" value="1"/>
</dbReference>
<reference evidence="7" key="1">
    <citation type="submission" date="2025-08" db="UniProtKB">
        <authorList>
            <consortium name="RefSeq"/>
        </authorList>
    </citation>
    <scope>IDENTIFICATION</scope>
</reference>
<proteinExistence type="predicted"/>
<dbReference type="Proteomes" id="UP000189703">
    <property type="component" value="Unplaced"/>
</dbReference>
<dbReference type="GO" id="GO:0006886">
    <property type="term" value="P:intracellular protein transport"/>
    <property type="evidence" value="ECO:0007669"/>
    <property type="project" value="InterPro"/>
</dbReference>
<dbReference type="GeneID" id="104607106"/>
<evidence type="ECO:0000313" key="6">
    <source>
        <dbReference type="Proteomes" id="UP000189703"/>
    </source>
</evidence>